<organism evidence="2 3">
    <name type="scientific">Nitrosopumilus ureiphilus</name>
    <dbReference type="NCBI Taxonomy" id="1470067"/>
    <lineage>
        <taxon>Archaea</taxon>
        <taxon>Nitrososphaerota</taxon>
        <taxon>Nitrososphaeria</taxon>
        <taxon>Nitrosopumilales</taxon>
        <taxon>Nitrosopumilaceae</taxon>
        <taxon>Nitrosopumilus</taxon>
    </lineage>
</organism>
<evidence type="ECO:0000259" key="1">
    <source>
        <dbReference type="Pfam" id="PF14947"/>
    </source>
</evidence>
<dbReference type="Pfam" id="PF14947">
    <property type="entry name" value="HTH_45"/>
    <property type="match status" value="1"/>
</dbReference>
<dbReference type="GeneID" id="56068805"/>
<sequence>MTKSDILLGYIKASSYRTKIIKALEGKKLTPAEMAKETNISLSHVSNTLAELVEKNLIVCLNPEFKKGRLYELTSNGKKILKNLV</sequence>
<dbReference type="InterPro" id="IPR011991">
    <property type="entry name" value="ArsR-like_HTH"/>
</dbReference>
<name>A0A7D5M5B0_9ARCH</name>
<evidence type="ECO:0000313" key="2">
    <source>
        <dbReference type="EMBL" id="QLH07674.1"/>
    </source>
</evidence>
<dbReference type="KEGG" id="nue:C5F50_11780"/>
<dbReference type="InterPro" id="IPR036390">
    <property type="entry name" value="WH_DNA-bd_sf"/>
</dbReference>
<dbReference type="CDD" id="cd00090">
    <property type="entry name" value="HTH_ARSR"/>
    <property type="match status" value="1"/>
</dbReference>
<keyword evidence="3" id="KW-1185">Reference proteome</keyword>
<proteinExistence type="predicted"/>
<feature type="domain" description="ArnR1-like winged helix-turn-helix" evidence="1">
    <location>
        <begin position="19"/>
        <end position="84"/>
    </location>
</feature>
<dbReference type="EMBL" id="CP026995">
    <property type="protein sequence ID" value="QLH07674.1"/>
    <property type="molecule type" value="Genomic_DNA"/>
</dbReference>
<dbReference type="OrthoDB" id="74749at2157"/>
<dbReference type="Proteomes" id="UP000509478">
    <property type="component" value="Chromosome"/>
</dbReference>
<dbReference type="InterPro" id="IPR038723">
    <property type="entry name" value="ArnR1-like_HTH"/>
</dbReference>
<dbReference type="RefSeq" id="WP_179371551.1">
    <property type="nucleotide sequence ID" value="NZ_CP026995.1"/>
</dbReference>
<evidence type="ECO:0000313" key="3">
    <source>
        <dbReference type="Proteomes" id="UP000509478"/>
    </source>
</evidence>
<dbReference type="AlphaFoldDB" id="A0A7D5M5B0"/>
<dbReference type="Gene3D" id="1.10.10.10">
    <property type="entry name" value="Winged helix-like DNA-binding domain superfamily/Winged helix DNA-binding domain"/>
    <property type="match status" value="1"/>
</dbReference>
<accession>A0A7D5M5B0</accession>
<dbReference type="InterPro" id="IPR036388">
    <property type="entry name" value="WH-like_DNA-bd_sf"/>
</dbReference>
<protein>
    <submittedName>
        <fullName evidence="2">Transcriptional regulator</fullName>
    </submittedName>
</protein>
<gene>
    <name evidence="2" type="ORF">C5F50_11780</name>
</gene>
<reference evidence="2 3" key="1">
    <citation type="submission" date="2018-02" db="EMBL/GenBank/DDBJ databases">
        <title>Complete genome of Nitrosopumilus ureaphilus PS0.</title>
        <authorList>
            <person name="Qin W."/>
            <person name="Zheng Y."/>
            <person name="Stahl D.A."/>
        </authorList>
    </citation>
    <scope>NUCLEOTIDE SEQUENCE [LARGE SCALE GENOMIC DNA]</scope>
    <source>
        <strain evidence="2 3">PS0</strain>
    </source>
</reference>
<dbReference type="SUPFAM" id="SSF46785">
    <property type="entry name" value="Winged helix' DNA-binding domain"/>
    <property type="match status" value="1"/>
</dbReference>